<proteinExistence type="predicted"/>
<evidence type="ECO:0000313" key="1">
    <source>
        <dbReference type="EMBL" id="MBS7232514.1"/>
    </source>
</evidence>
<evidence type="ECO:0000313" key="2">
    <source>
        <dbReference type="Proteomes" id="UP000722625"/>
    </source>
</evidence>
<comment type="caution">
    <text evidence="1">The sequence shown here is derived from an EMBL/GenBank/DDBJ whole genome shotgun (WGS) entry which is preliminary data.</text>
</comment>
<gene>
    <name evidence="1" type="ORF">KHA90_15960</name>
</gene>
<accession>A0ABS5PDZ3</accession>
<dbReference type="Proteomes" id="UP000722625">
    <property type="component" value="Unassembled WGS sequence"/>
</dbReference>
<reference evidence="1 2" key="1">
    <citation type="journal article" date="2018" name="Int. J. Syst. Evol. Microbiol.">
        <title>Flavobacterium chryseum sp. nov. and Flavobacterium psychroterrae sp. nov., novel environmental bacteria isolated from Antarctica.</title>
        <authorList>
            <person name="Kralova S."/>
            <person name="Svec P."/>
            <person name="Busse H.J."/>
            <person name="Stankova E."/>
            <person name="Vaczi P."/>
            <person name="Sedlacek I."/>
        </authorList>
    </citation>
    <scope>NUCLEOTIDE SEQUENCE [LARGE SCALE GENOMIC DNA]</scope>
    <source>
        <strain evidence="1 2">CCM 8827</strain>
    </source>
</reference>
<organism evidence="1 2">
    <name type="scientific">Flavobacterium psychroterrae</name>
    <dbReference type="NCBI Taxonomy" id="2133767"/>
    <lineage>
        <taxon>Bacteria</taxon>
        <taxon>Pseudomonadati</taxon>
        <taxon>Bacteroidota</taxon>
        <taxon>Flavobacteriia</taxon>
        <taxon>Flavobacteriales</taxon>
        <taxon>Flavobacteriaceae</taxon>
        <taxon>Flavobacterium</taxon>
    </lineage>
</organism>
<name>A0ABS5PDZ3_9FLAO</name>
<sequence>MEKENAQSVIGTFYMYSSKNDLDKAMSLFSDSFYKITNKKDLKDFLVSKNIKLGVFKDYSLRSWKTNRVIGTNPKTEYLFMM</sequence>
<protein>
    <submittedName>
        <fullName evidence="1">Uncharacterized protein</fullName>
    </submittedName>
</protein>
<dbReference type="EMBL" id="JAGYVZ010000015">
    <property type="protein sequence ID" value="MBS7232514.1"/>
    <property type="molecule type" value="Genomic_DNA"/>
</dbReference>
<keyword evidence="2" id="KW-1185">Reference proteome</keyword>
<dbReference type="RefSeq" id="WP_213302669.1">
    <property type="nucleotide sequence ID" value="NZ_JAGYVZ010000015.1"/>
</dbReference>